<evidence type="ECO:0000313" key="2">
    <source>
        <dbReference type="EMBL" id="AOT68711.1"/>
    </source>
</evidence>
<evidence type="ECO:0000256" key="1">
    <source>
        <dbReference type="SAM" id="SignalP"/>
    </source>
</evidence>
<feature type="chain" id="PRO_5009107406" description="Copper amine oxidase-like N-terminal domain-containing protein" evidence="1">
    <location>
        <begin position="23"/>
        <end position="207"/>
    </location>
</feature>
<evidence type="ECO:0008006" key="4">
    <source>
        <dbReference type="Google" id="ProtNLM"/>
    </source>
</evidence>
<gene>
    <name evidence="2" type="ORF">Gferi_03435</name>
</gene>
<dbReference type="AlphaFoldDB" id="A0A1D8GCS5"/>
<protein>
    <recommendedName>
        <fullName evidence="4">Copper amine oxidase-like N-terminal domain-containing protein</fullName>
    </recommendedName>
</protein>
<reference evidence="2 3" key="1">
    <citation type="submission" date="2016-09" db="EMBL/GenBank/DDBJ databases">
        <title>Genomic analysis reveals versatility of anaerobic energy metabolism of Geosporobacter ferrireducens IRF9 of phylum Firmicutes.</title>
        <authorList>
            <person name="Kim S.-J."/>
        </authorList>
    </citation>
    <scope>NUCLEOTIDE SEQUENCE [LARGE SCALE GENOMIC DNA]</scope>
    <source>
        <strain evidence="2 3">IRF9</strain>
    </source>
</reference>
<organism evidence="2 3">
    <name type="scientific">Geosporobacter ferrireducens</name>
    <dbReference type="NCBI Taxonomy" id="1424294"/>
    <lineage>
        <taxon>Bacteria</taxon>
        <taxon>Bacillati</taxon>
        <taxon>Bacillota</taxon>
        <taxon>Clostridia</taxon>
        <taxon>Peptostreptococcales</taxon>
        <taxon>Thermotaleaceae</taxon>
        <taxon>Geosporobacter</taxon>
    </lineage>
</organism>
<keyword evidence="1" id="KW-0732">Signal</keyword>
<sequence>MRKKLVITLIGTLLAFTMVVGAASINGDFKGFPIVKVNVNGVEVASEVPAVNFFGKTVLPVADIAKVFNTVIEWDSTTWTANLVKPQVDMIFADGTETIDDAEVITNPFRYMHLGNENIFTTYVDVDKLKPGAYEFRILILAPNGETIGNSGISRYEVPVGDSSFYWVREFEDVPFDEAGNYTFQFQIKYNDTFKTVYEKDMFVVGE</sequence>
<dbReference type="OrthoDB" id="1953244at2"/>
<accession>A0A1D8GCS5</accession>
<dbReference type="RefSeq" id="WP_069974287.1">
    <property type="nucleotide sequence ID" value="NZ_CP017269.1"/>
</dbReference>
<dbReference type="Proteomes" id="UP000095743">
    <property type="component" value="Chromosome"/>
</dbReference>
<dbReference type="EMBL" id="CP017269">
    <property type="protein sequence ID" value="AOT68711.1"/>
    <property type="molecule type" value="Genomic_DNA"/>
</dbReference>
<name>A0A1D8GCS5_9FIRM</name>
<dbReference type="KEGG" id="gfe:Gferi_03435"/>
<feature type="signal peptide" evidence="1">
    <location>
        <begin position="1"/>
        <end position="22"/>
    </location>
</feature>
<keyword evidence="3" id="KW-1185">Reference proteome</keyword>
<evidence type="ECO:0000313" key="3">
    <source>
        <dbReference type="Proteomes" id="UP000095743"/>
    </source>
</evidence>
<proteinExistence type="predicted"/>